<dbReference type="PANTHER" id="PTHR36362:SF3">
    <property type="entry name" value="PROTEIN HOOK HOMOLOG 3-LIKE"/>
    <property type="match status" value="1"/>
</dbReference>
<dbReference type="RefSeq" id="XP_016680353.1">
    <property type="nucleotide sequence ID" value="XM_016824864.1"/>
</dbReference>
<dbReference type="KEGG" id="ghi:107899212"/>
<keyword evidence="2" id="KW-0732">Signal</keyword>
<dbReference type="PANTHER" id="PTHR36362">
    <property type="entry name" value="DNA-DIRECTED RNA POLYMERASE SUBUNIT BETA"/>
    <property type="match status" value="1"/>
</dbReference>
<dbReference type="RefSeq" id="XP_016680351.1">
    <property type="nucleotide sequence ID" value="XM_016824862.1"/>
</dbReference>
<dbReference type="GO" id="GO:0012505">
    <property type="term" value="C:endomembrane system"/>
    <property type="evidence" value="ECO:0007669"/>
    <property type="project" value="TreeGrafter"/>
</dbReference>
<dbReference type="OrthoDB" id="3176171at2759"/>
<protein>
    <submittedName>
        <fullName evidence="7 8">Kinesin-like protein KIN-7O isoform X1</fullName>
    </submittedName>
    <submittedName>
        <fullName evidence="4 5">Uncharacterized protein LOC107899212 isoform X1</fullName>
    </submittedName>
</protein>
<name>A0A1U8IVD6_GOSHI</name>
<organism evidence="3 6">
    <name type="scientific">Gossypium hirsutum</name>
    <name type="common">Upland cotton</name>
    <name type="synonym">Gossypium mexicanum</name>
    <dbReference type="NCBI Taxonomy" id="3635"/>
    <lineage>
        <taxon>Eukaryota</taxon>
        <taxon>Viridiplantae</taxon>
        <taxon>Streptophyta</taxon>
        <taxon>Embryophyta</taxon>
        <taxon>Tracheophyta</taxon>
        <taxon>Spermatophyta</taxon>
        <taxon>Magnoliopsida</taxon>
        <taxon>eudicotyledons</taxon>
        <taxon>Gunneridae</taxon>
        <taxon>Pentapetalae</taxon>
        <taxon>rosids</taxon>
        <taxon>malvids</taxon>
        <taxon>Malvales</taxon>
        <taxon>Malvaceae</taxon>
        <taxon>Malvoideae</taxon>
        <taxon>Gossypium</taxon>
    </lineage>
</organism>
<evidence type="ECO:0000313" key="7">
    <source>
        <dbReference type="RefSeq" id="XP_040947184.1"/>
    </source>
</evidence>
<evidence type="ECO:0000313" key="8">
    <source>
        <dbReference type="RefSeq" id="XP_040947185.1"/>
    </source>
</evidence>
<reference evidence="4 5" key="2">
    <citation type="submission" date="2025-04" db="UniProtKB">
        <authorList>
            <consortium name="RefSeq"/>
        </authorList>
    </citation>
    <scope>IDENTIFICATION</scope>
    <source>
        <tissue evidence="4 5">Leaf</tissue>
    </source>
</reference>
<dbReference type="AlphaFoldDB" id="A0A1U8IVD6"/>
<evidence type="ECO:0000256" key="2">
    <source>
        <dbReference type="SAM" id="SignalP"/>
    </source>
</evidence>
<dbReference type="STRING" id="3635.A0A1U8IVD6"/>
<dbReference type="RefSeq" id="XP_040947184.1">
    <property type="nucleotide sequence ID" value="XM_041091250.1"/>
</dbReference>
<accession>A0A1U8IVD6</accession>
<feature type="coiled-coil region" evidence="1">
    <location>
        <begin position="36"/>
        <end position="99"/>
    </location>
</feature>
<dbReference type="RefSeq" id="XP_016680352.1">
    <property type="nucleotide sequence ID" value="XM_016824863.1"/>
</dbReference>
<evidence type="ECO:0000313" key="3">
    <source>
        <dbReference type="Proteomes" id="UP000818029"/>
    </source>
</evidence>
<evidence type="ECO:0000313" key="6">
    <source>
        <dbReference type="RefSeq" id="XP_016680353.1"/>
    </source>
</evidence>
<evidence type="ECO:0000313" key="4">
    <source>
        <dbReference type="RefSeq" id="XP_016680351.1"/>
    </source>
</evidence>
<dbReference type="PaxDb" id="3635-A0A1U8IVD6"/>
<reference evidence="3" key="1">
    <citation type="journal article" date="2020" name="Nat. Genet.">
        <title>Genomic diversifications of five Gossypium allopolyploid species and their impact on cotton improvement.</title>
        <authorList>
            <person name="Chen Z.J."/>
            <person name="Sreedasyam A."/>
            <person name="Ando A."/>
            <person name="Song Q."/>
            <person name="De Santiago L.M."/>
            <person name="Hulse-Kemp A.M."/>
            <person name="Ding M."/>
            <person name="Ye W."/>
            <person name="Kirkbride R.C."/>
            <person name="Jenkins J."/>
            <person name="Plott C."/>
            <person name="Lovell J."/>
            <person name="Lin Y.M."/>
            <person name="Vaughn R."/>
            <person name="Liu B."/>
            <person name="Simpson S."/>
            <person name="Scheffler B.E."/>
            <person name="Wen L."/>
            <person name="Saski C.A."/>
            <person name="Grover C.E."/>
            <person name="Hu G."/>
            <person name="Conover J.L."/>
            <person name="Carlson J.W."/>
            <person name="Shu S."/>
            <person name="Boston L.B."/>
            <person name="Williams M."/>
            <person name="Peterson D.G."/>
            <person name="McGee K."/>
            <person name="Jones D.C."/>
            <person name="Wendel J.F."/>
            <person name="Stelly D.M."/>
            <person name="Grimwood J."/>
            <person name="Schmutz J."/>
        </authorList>
    </citation>
    <scope>NUCLEOTIDE SEQUENCE [LARGE SCALE GENOMIC DNA]</scope>
    <source>
        <strain evidence="3">cv. TM-1</strain>
    </source>
</reference>
<dbReference type="GeneID" id="107899212"/>
<dbReference type="RefSeq" id="XP_040947185.1">
    <property type="nucleotide sequence ID" value="XM_041091251.1"/>
</dbReference>
<sequence>MMANKKAACCGFMLMWLLARKLFGKKLSLEQSSFSQQGMEASIKRLLAEKEELAMQLTNSLLEMEEEKAIQCAREKASIEAIEEKRKLYNSQITSLSEKLSEEGHTAFATKEEADTEFVAEGFSTRPCFLCS</sequence>
<evidence type="ECO:0000256" key="1">
    <source>
        <dbReference type="SAM" id="Coils"/>
    </source>
</evidence>
<keyword evidence="1" id="KW-0175">Coiled coil</keyword>
<evidence type="ECO:0000313" key="5">
    <source>
        <dbReference type="RefSeq" id="XP_016680352.1"/>
    </source>
</evidence>
<proteinExistence type="predicted"/>
<feature type="chain" id="PRO_5010665761" evidence="2">
    <location>
        <begin position="25"/>
        <end position="132"/>
    </location>
</feature>
<feature type="signal peptide" evidence="2">
    <location>
        <begin position="1"/>
        <end position="24"/>
    </location>
</feature>
<gene>
    <name evidence="4 5 6 7 8" type="primary">LOC107899212</name>
</gene>
<keyword evidence="3" id="KW-1185">Reference proteome</keyword>
<dbReference type="Proteomes" id="UP000818029">
    <property type="component" value="Chromosome D04"/>
</dbReference>